<comment type="function">
    <text evidence="10">Channel that opens in response to stretch forces in the membrane lipid bilayer. May participate in the regulation of osmotic pressure changes within the cell.</text>
</comment>
<comment type="similarity">
    <text evidence="2 10">Belongs to the MscL family.</text>
</comment>
<protein>
    <recommendedName>
        <fullName evidence="10">Large-conductance mechanosensitive channel</fullName>
    </recommendedName>
</protein>
<dbReference type="STRING" id="356829.BITS_1471"/>
<evidence type="ECO:0000256" key="8">
    <source>
        <dbReference type="ARBA" id="ARBA00023136"/>
    </source>
</evidence>
<evidence type="ECO:0000256" key="4">
    <source>
        <dbReference type="ARBA" id="ARBA00022475"/>
    </source>
</evidence>
<dbReference type="InterPro" id="IPR036019">
    <property type="entry name" value="MscL_channel"/>
</dbReference>
<keyword evidence="4 10" id="KW-1003">Cell membrane</keyword>
<dbReference type="InterPro" id="IPR037673">
    <property type="entry name" value="MSC/AndL"/>
</dbReference>
<keyword evidence="5 10" id="KW-0812">Transmembrane</keyword>
<dbReference type="SUPFAM" id="SSF81330">
    <property type="entry name" value="Gated mechanosensitive channel"/>
    <property type="match status" value="1"/>
</dbReference>
<feature type="transmembrane region" description="Helical" evidence="10">
    <location>
        <begin position="55"/>
        <end position="88"/>
    </location>
</feature>
<evidence type="ECO:0000256" key="7">
    <source>
        <dbReference type="ARBA" id="ARBA00023065"/>
    </source>
</evidence>
<dbReference type="RefSeq" id="WP_026642484.1">
    <property type="nucleotide sequence ID" value="NZ_JGZU01000006.1"/>
</dbReference>
<evidence type="ECO:0000313" key="12">
    <source>
        <dbReference type="Proteomes" id="UP000029080"/>
    </source>
</evidence>
<evidence type="ECO:0000256" key="3">
    <source>
        <dbReference type="ARBA" id="ARBA00022448"/>
    </source>
</evidence>
<dbReference type="InterPro" id="IPR019823">
    <property type="entry name" value="Mechanosensitive_channel_CS"/>
</dbReference>
<evidence type="ECO:0000256" key="2">
    <source>
        <dbReference type="ARBA" id="ARBA00007254"/>
    </source>
</evidence>
<evidence type="ECO:0000256" key="5">
    <source>
        <dbReference type="ARBA" id="ARBA00022692"/>
    </source>
</evidence>
<comment type="caution">
    <text evidence="11">The sequence shown here is derived from an EMBL/GenBank/DDBJ whole genome shotgun (WGS) entry which is preliminary data.</text>
</comment>
<gene>
    <name evidence="10" type="primary">mscL</name>
    <name evidence="11" type="ORF">BITS_1471</name>
</gene>
<feature type="transmembrane region" description="Helical" evidence="10">
    <location>
        <begin position="12"/>
        <end position="35"/>
    </location>
</feature>
<evidence type="ECO:0000256" key="6">
    <source>
        <dbReference type="ARBA" id="ARBA00022989"/>
    </source>
</evidence>
<comment type="subunit">
    <text evidence="10">Homopentamer.</text>
</comment>
<dbReference type="PANTHER" id="PTHR30266">
    <property type="entry name" value="MECHANOSENSITIVE CHANNEL MSCL"/>
    <property type="match status" value="1"/>
</dbReference>
<accession>A0A087EGL1</accession>
<name>A0A087EGL1_9BIFI</name>
<dbReference type="AlphaFoldDB" id="A0A087EGL1"/>
<dbReference type="InterPro" id="IPR001185">
    <property type="entry name" value="MS_channel"/>
</dbReference>
<dbReference type="EMBL" id="JGZU01000006">
    <property type="protein sequence ID" value="KFJ06912.1"/>
    <property type="molecule type" value="Genomic_DNA"/>
</dbReference>
<keyword evidence="3 10" id="KW-0813">Transport</keyword>
<dbReference type="eggNOG" id="COG1970">
    <property type="taxonomic scope" value="Bacteria"/>
</dbReference>
<dbReference type="OrthoDB" id="9810350at2"/>
<proteinExistence type="inferred from homology"/>
<dbReference type="NCBIfam" id="TIGR00220">
    <property type="entry name" value="mscL"/>
    <property type="match status" value="1"/>
</dbReference>
<keyword evidence="8 10" id="KW-0472">Membrane</keyword>
<keyword evidence="7 10" id="KW-0406">Ion transport</keyword>
<evidence type="ECO:0000256" key="9">
    <source>
        <dbReference type="ARBA" id="ARBA00023303"/>
    </source>
</evidence>
<dbReference type="Proteomes" id="UP000029080">
    <property type="component" value="Unassembled WGS sequence"/>
</dbReference>
<dbReference type="GO" id="GO:0008381">
    <property type="term" value="F:mechanosensitive monoatomic ion channel activity"/>
    <property type="evidence" value="ECO:0007669"/>
    <property type="project" value="UniProtKB-UniRule"/>
</dbReference>
<reference evidence="11 12" key="1">
    <citation type="submission" date="2014-03" db="EMBL/GenBank/DDBJ databases">
        <title>Genomics of Bifidobacteria.</title>
        <authorList>
            <person name="Ventura M."/>
            <person name="Milani C."/>
            <person name="Lugli G.A."/>
        </authorList>
    </citation>
    <scope>NUCLEOTIDE SEQUENCE [LARGE SCALE GENOMIC DNA]</scope>
    <source>
        <strain evidence="11 12">JCM 13495</strain>
    </source>
</reference>
<dbReference type="Gene3D" id="1.10.1200.120">
    <property type="entry name" value="Large-conductance mechanosensitive channel, MscL, domain 1"/>
    <property type="match status" value="1"/>
</dbReference>
<dbReference type="Pfam" id="PF01741">
    <property type="entry name" value="MscL"/>
    <property type="match status" value="1"/>
</dbReference>
<keyword evidence="9 10" id="KW-0407">Ion channel</keyword>
<evidence type="ECO:0000256" key="1">
    <source>
        <dbReference type="ARBA" id="ARBA00004651"/>
    </source>
</evidence>
<sequence>MIDGFKKFIARGNMIDMAVGVVMGSAVTAVVNSIVENLINPLIAMIFGEPDLSGVLAFTFNGATISIGAILGALLNFIIIAAAVYFCVLVPINKFRDMTEALMAKTKAEEEAEKVDEEPELSAEDRTVLLLQEIRDSLAANKAETK</sequence>
<evidence type="ECO:0000313" key="11">
    <source>
        <dbReference type="EMBL" id="KFJ06912.1"/>
    </source>
</evidence>
<organism evidence="11 12">
    <name type="scientific">Bifidobacterium tsurumiense</name>
    <dbReference type="NCBI Taxonomy" id="356829"/>
    <lineage>
        <taxon>Bacteria</taxon>
        <taxon>Bacillati</taxon>
        <taxon>Actinomycetota</taxon>
        <taxon>Actinomycetes</taxon>
        <taxon>Bifidobacteriales</taxon>
        <taxon>Bifidobacteriaceae</taxon>
        <taxon>Bifidobacterium</taxon>
    </lineage>
</organism>
<dbReference type="GO" id="GO:0005886">
    <property type="term" value="C:plasma membrane"/>
    <property type="evidence" value="ECO:0007669"/>
    <property type="project" value="UniProtKB-SubCell"/>
</dbReference>
<comment type="subcellular location">
    <subcellularLocation>
        <location evidence="1 10">Cell membrane</location>
        <topology evidence="1 10">Multi-pass membrane protein</topology>
    </subcellularLocation>
</comment>
<keyword evidence="6 10" id="KW-1133">Transmembrane helix</keyword>
<dbReference type="PRINTS" id="PR01264">
    <property type="entry name" value="MECHCHANNEL"/>
</dbReference>
<dbReference type="HAMAP" id="MF_00115">
    <property type="entry name" value="MscL"/>
    <property type="match status" value="1"/>
</dbReference>
<evidence type="ECO:0000256" key="10">
    <source>
        <dbReference type="HAMAP-Rule" id="MF_00115"/>
    </source>
</evidence>
<dbReference type="PANTHER" id="PTHR30266:SF2">
    <property type="entry name" value="LARGE-CONDUCTANCE MECHANOSENSITIVE CHANNEL"/>
    <property type="match status" value="1"/>
</dbReference>
<dbReference type="PROSITE" id="PS01327">
    <property type="entry name" value="MSCL"/>
    <property type="match status" value="1"/>
</dbReference>
<keyword evidence="12" id="KW-1185">Reference proteome</keyword>